<proteinExistence type="predicted"/>
<gene>
    <name evidence="3" type="ORF">GB996_00225</name>
</gene>
<sequence length="141" mass="15412">MNQTISGTMLLAAVVMIGLILFAIAYLKKPKSAQTTSAALQKSKGAKGTGKPKFNSKSGSFNNKLNPQLAKLKKQVMQNFPDFTTLLRQQHLVLERNAKKVALLTLDANAALGRRRLGDVVVINFHQLPSVEELRIELSGL</sequence>
<name>A0A844LY06_9GAMM</name>
<feature type="transmembrane region" description="Helical" evidence="2">
    <location>
        <begin position="6"/>
        <end position="27"/>
    </location>
</feature>
<evidence type="ECO:0000313" key="4">
    <source>
        <dbReference type="Proteomes" id="UP000442109"/>
    </source>
</evidence>
<organism evidence="3 4">
    <name type="scientific">Psychrobacter sanguinis</name>
    <dbReference type="NCBI Taxonomy" id="861445"/>
    <lineage>
        <taxon>Bacteria</taxon>
        <taxon>Pseudomonadati</taxon>
        <taxon>Pseudomonadota</taxon>
        <taxon>Gammaproteobacteria</taxon>
        <taxon>Moraxellales</taxon>
        <taxon>Moraxellaceae</taxon>
        <taxon>Psychrobacter</taxon>
    </lineage>
</organism>
<accession>A0A844LY06</accession>
<feature type="region of interest" description="Disordered" evidence="1">
    <location>
        <begin position="38"/>
        <end position="63"/>
    </location>
</feature>
<dbReference type="RefSeq" id="WP_110816210.1">
    <property type="nucleotide sequence ID" value="NZ_WFKQ01000001.1"/>
</dbReference>
<keyword evidence="2" id="KW-1133">Transmembrane helix</keyword>
<evidence type="ECO:0000256" key="2">
    <source>
        <dbReference type="SAM" id="Phobius"/>
    </source>
</evidence>
<keyword evidence="2" id="KW-0812">Transmembrane</keyword>
<keyword evidence="2" id="KW-0472">Membrane</keyword>
<evidence type="ECO:0000313" key="3">
    <source>
        <dbReference type="EMBL" id="MUG31218.1"/>
    </source>
</evidence>
<reference evidence="3 4" key="1">
    <citation type="journal article" date="2019" name="PLoS ONE">
        <title>Pup mortality in New Zealand sea lions (Phocarctos hookeri) at Enderby Island, Auckland Islands, 2013-18.</title>
        <authorList>
            <person name="Michael S.A."/>
            <person name="Hayman D.T.S."/>
            <person name="Gray R."/>
            <person name="Zhang J."/>
            <person name="Rogers L."/>
            <person name="Roe W.D."/>
        </authorList>
    </citation>
    <scope>NUCLEOTIDE SEQUENCE [LARGE SCALE GENOMIC DNA]</scope>
    <source>
        <strain evidence="3 4">SM868</strain>
    </source>
</reference>
<dbReference type="AlphaFoldDB" id="A0A844LY06"/>
<dbReference type="Proteomes" id="UP000442109">
    <property type="component" value="Unassembled WGS sequence"/>
</dbReference>
<protein>
    <submittedName>
        <fullName evidence="3">Uncharacterized protein</fullName>
    </submittedName>
</protein>
<evidence type="ECO:0000256" key="1">
    <source>
        <dbReference type="SAM" id="MobiDB-lite"/>
    </source>
</evidence>
<comment type="caution">
    <text evidence="3">The sequence shown here is derived from an EMBL/GenBank/DDBJ whole genome shotgun (WGS) entry which is preliminary data.</text>
</comment>
<keyword evidence="4" id="KW-1185">Reference proteome</keyword>
<dbReference type="OrthoDB" id="6658263at2"/>
<dbReference type="EMBL" id="WFKQ01000001">
    <property type="protein sequence ID" value="MUG31218.1"/>
    <property type="molecule type" value="Genomic_DNA"/>
</dbReference>